<name>A0A565AP26_9BRAS</name>
<dbReference type="AlphaFoldDB" id="A0A565AP26"/>
<sequence length="97" mass="11325">MPPLPQDFVFLLADFFFKKIHRRRRNSLSRLIHHRPLSLSSSLQGSFLKVWKYVRSIVKPEMLMTDIRDTLENSVRKLISENGLQAEVLVAVSKLAY</sequence>
<protein>
    <submittedName>
        <fullName evidence="1">Uncharacterized protein</fullName>
    </submittedName>
</protein>
<proteinExistence type="predicted"/>
<keyword evidence="2" id="KW-1185">Reference proteome</keyword>
<organism evidence="1 2">
    <name type="scientific">Arabis nemorensis</name>
    <dbReference type="NCBI Taxonomy" id="586526"/>
    <lineage>
        <taxon>Eukaryota</taxon>
        <taxon>Viridiplantae</taxon>
        <taxon>Streptophyta</taxon>
        <taxon>Embryophyta</taxon>
        <taxon>Tracheophyta</taxon>
        <taxon>Spermatophyta</taxon>
        <taxon>Magnoliopsida</taxon>
        <taxon>eudicotyledons</taxon>
        <taxon>Gunneridae</taxon>
        <taxon>Pentapetalae</taxon>
        <taxon>rosids</taxon>
        <taxon>malvids</taxon>
        <taxon>Brassicales</taxon>
        <taxon>Brassicaceae</taxon>
        <taxon>Arabideae</taxon>
        <taxon>Arabis</taxon>
    </lineage>
</organism>
<gene>
    <name evidence="1" type="ORF">ANE_LOCUS1224</name>
</gene>
<dbReference type="OrthoDB" id="1738280at2759"/>
<evidence type="ECO:0000313" key="1">
    <source>
        <dbReference type="EMBL" id="VVA90779.1"/>
    </source>
</evidence>
<dbReference type="EMBL" id="CABITT030000001">
    <property type="protein sequence ID" value="VVA90779.1"/>
    <property type="molecule type" value="Genomic_DNA"/>
</dbReference>
<comment type="caution">
    <text evidence="1">The sequence shown here is derived from an EMBL/GenBank/DDBJ whole genome shotgun (WGS) entry which is preliminary data.</text>
</comment>
<dbReference type="Proteomes" id="UP000489600">
    <property type="component" value="Unassembled WGS sequence"/>
</dbReference>
<accession>A0A565AP26</accession>
<evidence type="ECO:0000313" key="2">
    <source>
        <dbReference type="Proteomes" id="UP000489600"/>
    </source>
</evidence>
<reference evidence="1" key="1">
    <citation type="submission" date="2019-07" db="EMBL/GenBank/DDBJ databases">
        <authorList>
            <person name="Dittberner H."/>
        </authorList>
    </citation>
    <scope>NUCLEOTIDE SEQUENCE [LARGE SCALE GENOMIC DNA]</scope>
</reference>